<evidence type="ECO:0000256" key="7">
    <source>
        <dbReference type="ARBA" id="ARBA00022842"/>
    </source>
</evidence>
<dbReference type="InterPro" id="IPR005135">
    <property type="entry name" value="Endo/exonuclease/phosphatase"/>
</dbReference>
<dbReference type="GO" id="GO:0004527">
    <property type="term" value="F:exonuclease activity"/>
    <property type="evidence" value="ECO:0007669"/>
    <property type="project" value="UniProtKB-KW"/>
</dbReference>
<evidence type="ECO:0000256" key="5">
    <source>
        <dbReference type="ARBA" id="ARBA00022763"/>
    </source>
</evidence>
<evidence type="ECO:0000256" key="3">
    <source>
        <dbReference type="ARBA" id="ARBA00022722"/>
    </source>
</evidence>
<sequence>MSEVRIAARPSTVLQSLGRFLITVFLLCALGLALTVRPGTGDAWWIELLRYAPYPIYLVPTLLGLLLSLTLGWFWRIMALAGVALIAIPVMGLAHGTPQTGSGHLRVMTYNIKSYRADEKPGGYALIAEEVLRHNPDVIVMQDANRLTDGHAPMPEAMKRVFAPHQVYMRGQYVVASRHPLRGCRVNPLPEAEHNARYVRCTVRVGTQAVDLVTVHFISPRDGLNAARHERLDGVDEWKQNFAVRLKQARQLVRDLTETPLLDSRGMAQPLIVAGDLNAPESSPVVQSLLALGLRDAWSSAAIGYGYTHGHSLRPNIDLLRIDHILVSPQVGVERTFVGGTEGSEHRPVITDLWLSRI</sequence>
<dbReference type="GO" id="GO:0006281">
    <property type="term" value="P:DNA repair"/>
    <property type="evidence" value="ECO:0007669"/>
    <property type="project" value="UniProtKB-KW"/>
</dbReference>
<evidence type="ECO:0000256" key="8">
    <source>
        <dbReference type="ARBA" id="ARBA00023204"/>
    </source>
</evidence>
<dbReference type="EMBL" id="CP001013">
    <property type="protein sequence ID" value="ACB35954.1"/>
    <property type="molecule type" value="Genomic_DNA"/>
</dbReference>
<organism evidence="11 12">
    <name type="scientific">Leptothrix cholodnii (strain ATCC 51168 / LMG 8142 / SP-6)</name>
    <name type="common">Leptothrix discophora (strain SP-6)</name>
    <dbReference type="NCBI Taxonomy" id="395495"/>
    <lineage>
        <taxon>Bacteria</taxon>
        <taxon>Pseudomonadati</taxon>
        <taxon>Pseudomonadota</taxon>
        <taxon>Betaproteobacteria</taxon>
        <taxon>Burkholderiales</taxon>
        <taxon>Sphaerotilaceae</taxon>
        <taxon>Leptothrix</taxon>
    </lineage>
</organism>
<keyword evidence="7" id="KW-0460">Magnesium</keyword>
<dbReference type="GO" id="GO:0004519">
    <property type="term" value="F:endonuclease activity"/>
    <property type="evidence" value="ECO:0007669"/>
    <property type="project" value="UniProtKB-KW"/>
</dbReference>
<dbReference type="InterPro" id="IPR036691">
    <property type="entry name" value="Endo/exonu/phosph_ase_sf"/>
</dbReference>
<dbReference type="Gene3D" id="3.60.10.10">
    <property type="entry name" value="Endonuclease/exonuclease/phosphatase"/>
    <property type="match status" value="1"/>
</dbReference>
<protein>
    <submittedName>
        <fullName evidence="11">Endonuclease/exonuclease/phosphatase</fullName>
    </submittedName>
</protein>
<feature type="transmembrane region" description="Helical" evidence="9">
    <location>
        <begin position="20"/>
        <end position="36"/>
    </location>
</feature>
<evidence type="ECO:0000256" key="2">
    <source>
        <dbReference type="ARBA" id="ARBA00001946"/>
    </source>
</evidence>
<evidence type="ECO:0000313" key="11">
    <source>
        <dbReference type="EMBL" id="ACB35954.1"/>
    </source>
</evidence>
<evidence type="ECO:0000313" key="12">
    <source>
        <dbReference type="Proteomes" id="UP000001693"/>
    </source>
</evidence>
<dbReference type="OrthoDB" id="209281at2"/>
<dbReference type="RefSeq" id="WP_012348701.1">
    <property type="nucleotide sequence ID" value="NC_010524.1"/>
</dbReference>
<keyword evidence="9" id="KW-1133">Transmembrane helix</keyword>
<keyword evidence="3" id="KW-0540">Nuclease</keyword>
<keyword evidence="8" id="KW-0234">DNA repair</keyword>
<evidence type="ECO:0000256" key="1">
    <source>
        <dbReference type="ARBA" id="ARBA00001936"/>
    </source>
</evidence>
<dbReference type="PANTHER" id="PTHR15822:SF4">
    <property type="entry name" value="TYROSYL-DNA PHOSPHODIESTERASE 2"/>
    <property type="match status" value="1"/>
</dbReference>
<comment type="cofactor">
    <cofactor evidence="1">
        <name>Mn(2+)</name>
        <dbReference type="ChEBI" id="CHEBI:29035"/>
    </cofactor>
</comment>
<gene>
    <name evidence="11" type="ordered locus">Lcho_3700</name>
</gene>
<keyword evidence="5" id="KW-0227">DNA damage</keyword>
<feature type="domain" description="Endonuclease/exonuclease/phosphatase" evidence="10">
    <location>
        <begin position="108"/>
        <end position="346"/>
    </location>
</feature>
<dbReference type="GO" id="GO:0046872">
    <property type="term" value="F:metal ion binding"/>
    <property type="evidence" value="ECO:0007669"/>
    <property type="project" value="UniProtKB-KW"/>
</dbReference>
<evidence type="ECO:0000256" key="4">
    <source>
        <dbReference type="ARBA" id="ARBA00022723"/>
    </source>
</evidence>
<keyword evidence="9" id="KW-0812">Transmembrane</keyword>
<dbReference type="eggNOG" id="COG3021">
    <property type="taxonomic scope" value="Bacteria"/>
</dbReference>
<dbReference type="STRING" id="395495.Lcho_3700"/>
<feature type="transmembrane region" description="Helical" evidence="9">
    <location>
        <begin position="73"/>
        <end position="94"/>
    </location>
</feature>
<feature type="transmembrane region" description="Helical" evidence="9">
    <location>
        <begin position="48"/>
        <end position="67"/>
    </location>
</feature>
<dbReference type="Pfam" id="PF03372">
    <property type="entry name" value="Exo_endo_phos"/>
    <property type="match status" value="1"/>
</dbReference>
<dbReference type="SUPFAM" id="SSF56219">
    <property type="entry name" value="DNase I-like"/>
    <property type="match status" value="1"/>
</dbReference>
<accession>B1Y5Q8</accession>
<evidence type="ECO:0000259" key="10">
    <source>
        <dbReference type="Pfam" id="PF03372"/>
    </source>
</evidence>
<dbReference type="InterPro" id="IPR051547">
    <property type="entry name" value="TDP2-like"/>
</dbReference>
<name>B1Y5Q8_LEPCP</name>
<reference evidence="11 12" key="1">
    <citation type="submission" date="2008-03" db="EMBL/GenBank/DDBJ databases">
        <title>Complete sequence of Leptothrix cholodnii SP-6.</title>
        <authorList>
            <consortium name="US DOE Joint Genome Institute"/>
            <person name="Copeland A."/>
            <person name="Lucas S."/>
            <person name="Lapidus A."/>
            <person name="Glavina del Rio T."/>
            <person name="Dalin E."/>
            <person name="Tice H."/>
            <person name="Bruce D."/>
            <person name="Goodwin L."/>
            <person name="Pitluck S."/>
            <person name="Chertkov O."/>
            <person name="Brettin T."/>
            <person name="Detter J.C."/>
            <person name="Han C."/>
            <person name="Kuske C.R."/>
            <person name="Schmutz J."/>
            <person name="Larimer F."/>
            <person name="Land M."/>
            <person name="Hauser L."/>
            <person name="Kyrpides N."/>
            <person name="Lykidis A."/>
            <person name="Emerson D."/>
            <person name="Richardson P."/>
        </authorList>
    </citation>
    <scope>NUCLEOTIDE SEQUENCE [LARGE SCALE GENOMIC DNA]</scope>
    <source>
        <strain evidence="12">ATCC 51168 / LMG 8142 / SP-6</strain>
    </source>
</reference>
<keyword evidence="11" id="KW-0255">Endonuclease</keyword>
<dbReference type="PANTHER" id="PTHR15822">
    <property type="entry name" value="TRAF AND TNF RECEPTOR-ASSOCIATED PROTEIN"/>
    <property type="match status" value="1"/>
</dbReference>
<dbReference type="AlphaFoldDB" id="B1Y5Q8"/>
<proteinExistence type="predicted"/>
<dbReference type="Proteomes" id="UP000001693">
    <property type="component" value="Chromosome"/>
</dbReference>
<keyword evidence="6" id="KW-0378">Hydrolase</keyword>
<keyword evidence="11" id="KW-0269">Exonuclease</keyword>
<evidence type="ECO:0000256" key="9">
    <source>
        <dbReference type="SAM" id="Phobius"/>
    </source>
</evidence>
<keyword evidence="9" id="KW-0472">Membrane</keyword>
<dbReference type="HOGENOM" id="CLU_069581_0_0_4"/>
<dbReference type="KEGG" id="lch:Lcho_3700"/>
<comment type="cofactor">
    <cofactor evidence="2">
        <name>Mg(2+)</name>
        <dbReference type="ChEBI" id="CHEBI:18420"/>
    </cofactor>
</comment>
<keyword evidence="12" id="KW-1185">Reference proteome</keyword>
<evidence type="ECO:0000256" key="6">
    <source>
        <dbReference type="ARBA" id="ARBA00022801"/>
    </source>
</evidence>
<keyword evidence="4" id="KW-0479">Metal-binding</keyword>